<dbReference type="AlphaFoldDB" id="A0A6A6ZDL3"/>
<evidence type="ECO:0000256" key="4">
    <source>
        <dbReference type="PROSITE-ProRule" id="PRU00134"/>
    </source>
</evidence>
<proteinExistence type="predicted"/>
<evidence type="ECO:0000256" key="3">
    <source>
        <dbReference type="ARBA" id="ARBA00022833"/>
    </source>
</evidence>
<dbReference type="Proteomes" id="UP000799424">
    <property type="component" value="Unassembled WGS sequence"/>
</dbReference>
<name>A0A6A6ZDL3_9PLEO</name>
<feature type="domain" description="MYND-type" evidence="5">
    <location>
        <begin position="12"/>
        <end position="48"/>
    </location>
</feature>
<dbReference type="InterPro" id="IPR002893">
    <property type="entry name" value="Znf_MYND"/>
</dbReference>
<dbReference type="PROSITE" id="PS01360">
    <property type="entry name" value="ZF_MYND_1"/>
    <property type="match status" value="1"/>
</dbReference>
<keyword evidence="1" id="KW-0479">Metal-binding</keyword>
<sequence length="422" mass="47797">MGPDSDANGNLCVMCREVASNSCSGCHSIRYCSTACQKIDWPVHKLLCKDFKDFKDDSRPTKEGYSVYKRAIFFAEGEDVPRFIWLRSTSPDVDGRAVANTSVLGPNMATLLSVHSIKKNGVLHRNLSHEIMLVFKIHPLDHKDVTSEGVPTTSLSKIDKELSSVFKGPLLAFGSCSALSVDWPDQCYDFGVKDFRHVVDWLRLEHYREGSDQWVYTLNDEEKVQGLRLNCWGDIHIYGRPAFEPIEVSKSVCDMENELNTEITAKLGVPLITRKIPIALAWRGRRVHDRLRESNPHAACLDLDKELDTSYMDKIPTSGTADADLAALTATMFGMKDELQNKVQGSMIVVRKGGKPLKPVLMSGLQNFIEFKLDEVMFCGGNDPREWKDHLLATVTREEWEAWYKKYVDKLRSKPVFKPEDF</sequence>
<evidence type="ECO:0000256" key="2">
    <source>
        <dbReference type="ARBA" id="ARBA00022771"/>
    </source>
</evidence>
<keyword evidence="7" id="KW-1185">Reference proteome</keyword>
<protein>
    <recommendedName>
        <fullName evidence="5">MYND-type domain-containing protein</fullName>
    </recommendedName>
</protein>
<organism evidence="6 7">
    <name type="scientific">Ophiobolus disseminans</name>
    <dbReference type="NCBI Taxonomy" id="1469910"/>
    <lineage>
        <taxon>Eukaryota</taxon>
        <taxon>Fungi</taxon>
        <taxon>Dikarya</taxon>
        <taxon>Ascomycota</taxon>
        <taxon>Pezizomycotina</taxon>
        <taxon>Dothideomycetes</taxon>
        <taxon>Pleosporomycetidae</taxon>
        <taxon>Pleosporales</taxon>
        <taxon>Pleosporineae</taxon>
        <taxon>Phaeosphaeriaceae</taxon>
        <taxon>Ophiobolus</taxon>
    </lineage>
</organism>
<dbReference type="Gene3D" id="6.10.140.2220">
    <property type="match status" value="1"/>
</dbReference>
<dbReference type="Pfam" id="PF01753">
    <property type="entry name" value="zf-MYND"/>
    <property type="match status" value="1"/>
</dbReference>
<keyword evidence="3" id="KW-0862">Zinc</keyword>
<evidence type="ECO:0000313" key="7">
    <source>
        <dbReference type="Proteomes" id="UP000799424"/>
    </source>
</evidence>
<dbReference type="EMBL" id="MU006253">
    <property type="protein sequence ID" value="KAF2818375.1"/>
    <property type="molecule type" value="Genomic_DNA"/>
</dbReference>
<evidence type="ECO:0000313" key="6">
    <source>
        <dbReference type="EMBL" id="KAF2818375.1"/>
    </source>
</evidence>
<dbReference type="OrthoDB" id="437457at2759"/>
<keyword evidence="2 4" id="KW-0863">Zinc-finger</keyword>
<dbReference type="GO" id="GO:0008270">
    <property type="term" value="F:zinc ion binding"/>
    <property type="evidence" value="ECO:0007669"/>
    <property type="project" value="UniProtKB-KW"/>
</dbReference>
<dbReference type="GO" id="GO:0005634">
    <property type="term" value="C:nucleus"/>
    <property type="evidence" value="ECO:0007669"/>
    <property type="project" value="TreeGrafter"/>
</dbReference>
<dbReference type="SUPFAM" id="SSF144232">
    <property type="entry name" value="HIT/MYND zinc finger-like"/>
    <property type="match status" value="1"/>
</dbReference>
<accession>A0A6A6ZDL3</accession>
<evidence type="ECO:0000259" key="5">
    <source>
        <dbReference type="PROSITE" id="PS50865"/>
    </source>
</evidence>
<gene>
    <name evidence="6" type="ORF">CC86DRAFT_309301</name>
</gene>
<evidence type="ECO:0000256" key="1">
    <source>
        <dbReference type="ARBA" id="ARBA00022723"/>
    </source>
</evidence>
<dbReference type="PANTHER" id="PTHR10237:SF14">
    <property type="entry name" value="MYND-TYPE DOMAIN-CONTAINING PROTEIN"/>
    <property type="match status" value="1"/>
</dbReference>
<dbReference type="PROSITE" id="PS50865">
    <property type="entry name" value="ZF_MYND_2"/>
    <property type="match status" value="1"/>
</dbReference>
<dbReference type="PANTHER" id="PTHR10237">
    <property type="entry name" value="DEFORMED EPIDERMAL AUTOREGULATORY FACTOR 1 HOMOLOG SUPPRESSIN"/>
    <property type="match status" value="1"/>
</dbReference>
<reference evidence="6" key="1">
    <citation type="journal article" date="2020" name="Stud. Mycol.">
        <title>101 Dothideomycetes genomes: a test case for predicting lifestyles and emergence of pathogens.</title>
        <authorList>
            <person name="Haridas S."/>
            <person name="Albert R."/>
            <person name="Binder M."/>
            <person name="Bloem J."/>
            <person name="Labutti K."/>
            <person name="Salamov A."/>
            <person name="Andreopoulos B."/>
            <person name="Baker S."/>
            <person name="Barry K."/>
            <person name="Bills G."/>
            <person name="Bluhm B."/>
            <person name="Cannon C."/>
            <person name="Castanera R."/>
            <person name="Culley D."/>
            <person name="Daum C."/>
            <person name="Ezra D."/>
            <person name="Gonzalez J."/>
            <person name="Henrissat B."/>
            <person name="Kuo A."/>
            <person name="Liang C."/>
            <person name="Lipzen A."/>
            <person name="Lutzoni F."/>
            <person name="Magnuson J."/>
            <person name="Mondo S."/>
            <person name="Nolan M."/>
            <person name="Ohm R."/>
            <person name="Pangilinan J."/>
            <person name="Park H.-J."/>
            <person name="Ramirez L."/>
            <person name="Alfaro M."/>
            <person name="Sun H."/>
            <person name="Tritt A."/>
            <person name="Yoshinaga Y."/>
            <person name="Zwiers L.-H."/>
            <person name="Turgeon B."/>
            <person name="Goodwin S."/>
            <person name="Spatafora J."/>
            <person name="Crous P."/>
            <person name="Grigoriev I."/>
        </authorList>
    </citation>
    <scope>NUCLEOTIDE SEQUENCE</scope>
    <source>
        <strain evidence="6">CBS 113818</strain>
    </source>
</reference>
<dbReference type="InterPro" id="IPR024119">
    <property type="entry name" value="TF_DEAF-1"/>
</dbReference>
<dbReference type="GO" id="GO:0000981">
    <property type="term" value="F:DNA-binding transcription factor activity, RNA polymerase II-specific"/>
    <property type="evidence" value="ECO:0007669"/>
    <property type="project" value="TreeGrafter"/>
</dbReference>